<dbReference type="KEGG" id="msil:METEAL_29220"/>
<sequence length="215" mass="24113">MLHPHVPDTLKHFGKHLLATFLGLLMALGLEQWREHRHDAKVASEALRAVDAEMAENLDRARTQIARCEASLKSLSEVEARLAAMAEARKKGTLPDESPLAVNTGVALDFVPDAWDAFKAQGLLRFLPQERTRRLSRFHRMARALPEMARLNFSGGDAFMVLASRLTESPAAWAKLPAPEFDRFRDGVRLTRLYFTWSQSQLTNLESAGLEALKP</sequence>
<dbReference type="EMBL" id="AP027080">
    <property type="protein sequence ID" value="BDU73748.1"/>
    <property type="molecule type" value="Genomic_DNA"/>
</dbReference>
<dbReference type="Proteomes" id="UP001238179">
    <property type="component" value="Chromosome"/>
</dbReference>
<evidence type="ECO:0000313" key="2">
    <source>
        <dbReference type="Proteomes" id="UP001238179"/>
    </source>
</evidence>
<gene>
    <name evidence="1" type="ORF">METEAL_29220</name>
</gene>
<proteinExistence type="predicted"/>
<dbReference type="AlphaFoldDB" id="A0AA48KCQ3"/>
<dbReference type="RefSeq" id="WP_316412417.1">
    <property type="nucleotide sequence ID" value="NZ_AP027080.1"/>
</dbReference>
<accession>A0AA48KCQ3</accession>
<name>A0AA48KCQ3_9BACT</name>
<keyword evidence="2" id="KW-1185">Reference proteome</keyword>
<protein>
    <submittedName>
        <fullName evidence="1">Uncharacterized protein</fullName>
    </submittedName>
</protein>
<organism evidence="1 2">
    <name type="scientific">Mesoterricola silvestris</name>
    <dbReference type="NCBI Taxonomy" id="2927979"/>
    <lineage>
        <taxon>Bacteria</taxon>
        <taxon>Pseudomonadati</taxon>
        <taxon>Acidobacteriota</taxon>
        <taxon>Holophagae</taxon>
        <taxon>Holophagales</taxon>
        <taxon>Holophagaceae</taxon>
        <taxon>Mesoterricola</taxon>
    </lineage>
</organism>
<reference evidence="2" key="1">
    <citation type="journal article" date="2023" name="Int. J. Syst. Evol. Microbiol.">
        <title>Mesoterricola silvestris gen. nov., sp. nov., Mesoterricola sediminis sp. nov., Geothrix oryzae sp. nov., Geothrix edaphica sp. nov., Geothrix rubra sp. nov., and Geothrix limicola sp. nov., six novel members of Acidobacteriota isolated from soils.</title>
        <authorList>
            <person name="Itoh H."/>
            <person name="Sugisawa Y."/>
            <person name="Mise K."/>
            <person name="Xu Z."/>
            <person name="Kuniyasu M."/>
            <person name="Ushijima N."/>
            <person name="Kawano K."/>
            <person name="Kobayashi E."/>
            <person name="Shiratori Y."/>
            <person name="Masuda Y."/>
            <person name="Senoo K."/>
        </authorList>
    </citation>
    <scope>NUCLEOTIDE SEQUENCE [LARGE SCALE GENOMIC DNA]</scope>
    <source>
        <strain evidence="2">W79</strain>
    </source>
</reference>
<evidence type="ECO:0000313" key="1">
    <source>
        <dbReference type="EMBL" id="BDU73748.1"/>
    </source>
</evidence>